<dbReference type="GeneID" id="43587978"/>
<dbReference type="InterPro" id="IPR001005">
    <property type="entry name" value="SANT/Myb"/>
</dbReference>
<organism evidence="4 5">
    <name type="scientific">Kwoniella shandongensis</name>
    <dbReference type="NCBI Taxonomy" id="1734106"/>
    <lineage>
        <taxon>Eukaryota</taxon>
        <taxon>Fungi</taxon>
        <taxon>Dikarya</taxon>
        <taxon>Basidiomycota</taxon>
        <taxon>Agaricomycotina</taxon>
        <taxon>Tremellomycetes</taxon>
        <taxon>Tremellales</taxon>
        <taxon>Cryptococcaceae</taxon>
        <taxon>Kwoniella</taxon>
    </lineage>
</organism>
<feature type="compositionally biased region" description="Basic residues" evidence="1">
    <location>
        <begin position="131"/>
        <end position="144"/>
    </location>
</feature>
<feature type="compositionally biased region" description="Polar residues" evidence="1">
    <location>
        <begin position="155"/>
        <end position="164"/>
    </location>
</feature>
<reference evidence="4" key="2">
    <citation type="submission" date="2024-01" db="EMBL/GenBank/DDBJ databases">
        <title>Comparative genomics of Cryptococcus and Kwoniella reveals pathogenesis evolution and contrasting modes of karyotype evolution via chromosome fusion or intercentromeric recombination.</title>
        <authorList>
            <person name="Coelho M.A."/>
            <person name="David-Palma M."/>
            <person name="Shea T."/>
            <person name="Bowers K."/>
            <person name="McGinley-Smith S."/>
            <person name="Mohammad A.W."/>
            <person name="Gnirke A."/>
            <person name="Yurkov A.M."/>
            <person name="Nowrousian M."/>
            <person name="Sun S."/>
            <person name="Cuomo C.A."/>
            <person name="Heitman J."/>
        </authorList>
    </citation>
    <scope>NUCLEOTIDE SEQUENCE</scope>
    <source>
        <strain evidence="4">CBS 12478</strain>
    </source>
</reference>
<feature type="chain" id="PRO_5042615305" description="Myb-like domain-containing protein" evidence="2">
    <location>
        <begin position="27"/>
        <end position="233"/>
    </location>
</feature>
<dbReference type="RefSeq" id="XP_031861849.2">
    <property type="nucleotide sequence ID" value="XM_032003851.2"/>
</dbReference>
<dbReference type="PROSITE" id="PS50090">
    <property type="entry name" value="MYB_LIKE"/>
    <property type="match status" value="1"/>
</dbReference>
<proteinExistence type="predicted"/>
<dbReference type="Proteomes" id="UP000322225">
    <property type="component" value="Chromosome 12"/>
</dbReference>
<gene>
    <name evidence="4" type="ORF">CI109_106496</name>
</gene>
<evidence type="ECO:0000256" key="1">
    <source>
        <dbReference type="SAM" id="MobiDB-lite"/>
    </source>
</evidence>
<evidence type="ECO:0000313" key="5">
    <source>
        <dbReference type="Proteomes" id="UP000322225"/>
    </source>
</evidence>
<dbReference type="Gene3D" id="1.10.10.60">
    <property type="entry name" value="Homeodomain-like"/>
    <property type="match status" value="1"/>
</dbReference>
<dbReference type="EMBL" id="CP144062">
    <property type="protein sequence ID" value="WWD22008.1"/>
    <property type="molecule type" value="Genomic_DNA"/>
</dbReference>
<feature type="compositionally biased region" description="Basic and acidic residues" evidence="1">
    <location>
        <begin position="106"/>
        <end position="118"/>
    </location>
</feature>
<feature type="domain" description="Myb-like" evidence="3">
    <location>
        <begin position="175"/>
        <end position="220"/>
    </location>
</feature>
<keyword evidence="5" id="KW-1185">Reference proteome</keyword>
<name>A0AAJ8LNJ4_9TREE</name>
<dbReference type="KEGG" id="ksn:43587978"/>
<feature type="region of interest" description="Disordered" evidence="1">
    <location>
        <begin position="29"/>
        <end position="177"/>
    </location>
</feature>
<sequence length="233" mass="25366">MCHFRPSTLQRYSSIIGLILASSVRALQSSTNNTPTMPRSESSVPQSLVRSAKPYTRPTNKLKKYTDVDIESDDPGAGTPSSDDGDDGSVFTPRNRTPMNEVASPSDEKDIKPSIRDASEEEDEDEEIKPNLKKPKKSPAKKSPKTPSTPKVKNETTSTPSPRKNNGVKAPGRTWSAQEDWKLFREMHPKVDKANWGGVASAIGNGRDAKSCQNRYAVLSKRLEGAIKGIGGG</sequence>
<dbReference type="AlphaFoldDB" id="A0AAJ8LNJ4"/>
<dbReference type="InterPro" id="IPR009057">
    <property type="entry name" value="Homeodomain-like_sf"/>
</dbReference>
<evidence type="ECO:0000313" key="4">
    <source>
        <dbReference type="EMBL" id="WWD22008.1"/>
    </source>
</evidence>
<protein>
    <recommendedName>
        <fullName evidence="3">Myb-like domain-containing protein</fullName>
    </recommendedName>
</protein>
<keyword evidence="2" id="KW-0732">Signal</keyword>
<accession>A0AAJ8LNJ4</accession>
<dbReference type="SUPFAM" id="SSF46689">
    <property type="entry name" value="Homeodomain-like"/>
    <property type="match status" value="1"/>
</dbReference>
<evidence type="ECO:0000259" key="3">
    <source>
        <dbReference type="PROSITE" id="PS50090"/>
    </source>
</evidence>
<feature type="compositionally biased region" description="Polar residues" evidence="1">
    <location>
        <begin position="29"/>
        <end position="49"/>
    </location>
</feature>
<evidence type="ECO:0000256" key="2">
    <source>
        <dbReference type="SAM" id="SignalP"/>
    </source>
</evidence>
<reference evidence="4" key="1">
    <citation type="submission" date="2017-08" db="EMBL/GenBank/DDBJ databases">
        <authorList>
            <person name="Cuomo C."/>
            <person name="Billmyre B."/>
            <person name="Heitman J."/>
        </authorList>
    </citation>
    <scope>NUCLEOTIDE SEQUENCE</scope>
    <source>
        <strain evidence="4">CBS 12478</strain>
    </source>
</reference>
<feature type="signal peptide" evidence="2">
    <location>
        <begin position="1"/>
        <end position="26"/>
    </location>
</feature>